<dbReference type="Pfam" id="PF00582">
    <property type="entry name" value="Usp"/>
    <property type="match status" value="2"/>
</dbReference>
<protein>
    <submittedName>
        <fullName evidence="3">Universal stress protein UspA</fullName>
    </submittedName>
</protein>
<dbReference type="PRINTS" id="PR01438">
    <property type="entry name" value="UNVRSLSTRESS"/>
</dbReference>
<feature type="domain" description="UspA" evidence="2">
    <location>
        <begin position="153"/>
        <end position="274"/>
    </location>
</feature>
<evidence type="ECO:0000313" key="4">
    <source>
        <dbReference type="Proteomes" id="UP000234211"/>
    </source>
</evidence>
<dbReference type="InterPro" id="IPR014729">
    <property type="entry name" value="Rossmann-like_a/b/a_fold"/>
</dbReference>
<dbReference type="Proteomes" id="UP000234211">
    <property type="component" value="Unassembled WGS sequence"/>
</dbReference>
<dbReference type="EMBL" id="OENF01000010">
    <property type="protein sequence ID" value="SOS74190.1"/>
    <property type="molecule type" value="Genomic_DNA"/>
</dbReference>
<dbReference type="PANTHER" id="PTHR46268">
    <property type="entry name" value="STRESS RESPONSE PROTEIN NHAX"/>
    <property type="match status" value="1"/>
</dbReference>
<comment type="similarity">
    <text evidence="1">Belongs to the universal stress protein A family.</text>
</comment>
<keyword evidence="4" id="KW-1185">Reference proteome</keyword>
<dbReference type="InterPro" id="IPR006015">
    <property type="entry name" value="Universal_stress_UspA"/>
</dbReference>
<name>A0A2H1YFI9_9FLAO</name>
<accession>A0A2H1YFI9</accession>
<evidence type="ECO:0000259" key="2">
    <source>
        <dbReference type="Pfam" id="PF00582"/>
    </source>
</evidence>
<reference evidence="4" key="1">
    <citation type="submission" date="2017-11" db="EMBL/GenBank/DDBJ databases">
        <authorList>
            <person name="Duchaud E."/>
        </authorList>
    </citation>
    <scope>NUCLEOTIDE SEQUENCE [LARGE SCALE GENOMIC DNA]</scope>
    <source>
        <strain evidence="4">Tenacibaculum sp. TNO020</strain>
    </source>
</reference>
<dbReference type="CDD" id="cd00293">
    <property type="entry name" value="USP-like"/>
    <property type="match status" value="2"/>
</dbReference>
<dbReference type="PANTHER" id="PTHR46268:SF6">
    <property type="entry name" value="UNIVERSAL STRESS PROTEIN UP12"/>
    <property type="match status" value="1"/>
</dbReference>
<dbReference type="AlphaFoldDB" id="A0A2H1YFI9"/>
<sequence length="279" mass="31165">MMKKIIVPVDFSVYSENALKTAASLGKKNNSEIIVVHMLELSHAMMNQSANFTQLESVFLLELAKKKFNEFLEKDYLSGIKVTPIIKHFKIFTELDALAKREEVDLIVIGSKGTSGIEEMFIGSNTEKVIRYATTPVLVVKDAPITSQLQKAVFACEFSTDDVASYLKAKNFFEKLDCELELLYVSTPTISFKSSQQIEQSMLDFFEKAGEDASNLKNVKIISEYTVESGVLYYADKSNADIIAVATHGRKGISHFFEGSISEDIANHSKLPIISFKIE</sequence>
<proteinExistence type="inferred from homology"/>
<evidence type="ECO:0000256" key="1">
    <source>
        <dbReference type="ARBA" id="ARBA00008791"/>
    </source>
</evidence>
<dbReference type="SUPFAM" id="SSF52402">
    <property type="entry name" value="Adenine nucleotide alpha hydrolases-like"/>
    <property type="match status" value="2"/>
</dbReference>
<dbReference type="InterPro" id="IPR006016">
    <property type="entry name" value="UspA"/>
</dbReference>
<dbReference type="Gene3D" id="3.40.50.620">
    <property type="entry name" value="HUPs"/>
    <property type="match status" value="2"/>
</dbReference>
<organism evidence="3 4">
    <name type="scientific">Tenacibaculum piscium</name>
    <dbReference type="NCBI Taxonomy" id="1458515"/>
    <lineage>
        <taxon>Bacteria</taxon>
        <taxon>Pseudomonadati</taxon>
        <taxon>Bacteroidota</taxon>
        <taxon>Flavobacteriia</taxon>
        <taxon>Flavobacteriales</taxon>
        <taxon>Flavobacteriaceae</taxon>
        <taxon>Tenacibaculum</taxon>
    </lineage>
</organism>
<gene>
    <name evidence="3" type="ORF">TNO020_180221</name>
</gene>
<feature type="domain" description="UspA" evidence="2">
    <location>
        <begin position="1"/>
        <end position="141"/>
    </location>
</feature>
<evidence type="ECO:0000313" key="3">
    <source>
        <dbReference type="EMBL" id="SOS74190.1"/>
    </source>
</evidence>
<dbReference type="RefSeq" id="WP_317173917.1">
    <property type="nucleotide sequence ID" value="NZ_WXXX01000002.1"/>
</dbReference>